<sequence>MVVYELKEEARDRMEEASECRLEEQSECFPNAALEEDAIRAQALGERFRARDEKGQSSADGSEEARLGSGGQQRHGRLLNERVQETHGATVEKCRCPGIYDMIWQGFPNTASEDDMTAAGDGVGKPCHRPPPFHMAG</sequence>
<evidence type="ECO:0000256" key="1">
    <source>
        <dbReference type="SAM" id="MobiDB-lite"/>
    </source>
</evidence>
<dbReference type="AlphaFoldDB" id="A0A4Z1PI46"/>
<keyword evidence="3" id="KW-1185">Reference proteome</keyword>
<protein>
    <submittedName>
        <fullName evidence="2">Uncharacterized protein</fullName>
    </submittedName>
</protein>
<dbReference type="Proteomes" id="UP000298493">
    <property type="component" value="Unassembled WGS sequence"/>
</dbReference>
<comment type="caution">
    <text evidence="2">The sequence shown here is derived from an EMBL/GenBank/DDBJ whole genome shotgun (WGS) entry which is preliminary data.</text>
</comment>
<feature type="region of interest" description="Disordered" evidence="1">
    <location>
        <begin position="45"/>
        <end position="84"/>
    </location>
</feature>
<reference evidence="2 3" key="1">
    <citation type="submission" date="2019-04" db="EMBL/GenBank/DDBJ databases">
        <title>High contiguity whole genome sequence and gene annotation resource for two Venturia nashicola isolates.</title>
        <authorList>
            <person name="Prokchorchik M."/>
            <person name="Won K."/>
            <person name="Lee Y."/>
            <person name="Choi E.D."/>
            <person name="Segonzac C."/>
            <person name="Sohn K.H."/>
        </authorList>
    </citation>
    <scope>NUCLEOTIDE SEQUENCE [LARGE SCALE GENOMIC DNA]</scope>
    <source>
        <strain evidence="2 3">PRI2</strain>
    </source>
</reference>
<accession>A0A4Z1PI46</accession>
<proteinExistence type="predicted"/>
<organism evidence="2 3">
    <name type="scientific">Venturia nashicola</name>
    <dbReference type="NCBI Taxonomy" id="86259"/>
    <lineage>
        <taxon>Eukaryota</taxon>
        <taxon>Fungi</taxon>
        <taxon>Dikarya</taxon>
        <taxon>Ascomycota</taxon>
        <taxon>Pezizomycotina</taxon>
        <taxon>Dothideomycetes</taxon>
        <taxon>Pleosporomycetidae</taxon>
        <taxon>Venturiales</taxon>
        <taxon>Venturiaceae</taxon>
        <taxon>Venturia</taxon>
    </lineage>
</organism>
<evidence type="ECO:0000313" key="3">
    <source>
        <dbReference type="Proteomes" id="UP000298493"/>
    </source>
</evidence>
<name>A0A4Z1PI46_9PEZI</name>
<evidence type="ECO:0000313" key="2">
    <source>
        <dbReference type="EMBL" id="TID25211.1"/>
    </source>
</evidence>
<feature type="compositionally biased region" description="Basic and acidic residues" evidence="1">
    <location>
        <begin position="46"/>
        <end position="55"/>
    </location>
</feature>
<feature type="region of interest" description="Disordered" evidence="1">
    <location>
        <begin position="114"/>
        <end position="137"/>
    </location>
</feature>
<dbReference type="EMBL" id="SNSC02000004">
    <property type="protein sequence ID" value="TID25211.1"/>
    <property type="molecule type" value="Genomic_DNA"/>
</dbReference>
<gene>
    <name evidence="2" type="ORF">E6O75_ATG04416</name>
</gene>